<dbReference type="AlphaFoldDB" id="A7GZE2"/>
<dbReference type="STRING" id="360105.CCV52592_0259"/>
<dbReference type="OrthoDB" id="9810508at2"/>
<dbReference type="CDD" id="cd07983">
    <property type="entry name" value="LPLAT_DUF374-like"/>
    <property type="match status" value="1"/>
</dbReference>
<dbReference type="HOGENOM" id="CLU_086327_0_0_7"/>
<feature type="transmembrane region" description="Helical" evidence="1">
    <location>
        <begin position="12"/>
        <end position="32"/>
    </location>
</feature>
<dbReference type="EMBL" id="CP000767">
    <property type="protein sequence ID" value="EAU01281.1"/>
    <property type="molecule type" value="Genomic_DNA"/>
</dbReference>
<dbReference type="GO" id="GO:0016746">
    <property type="term" value="F:acyltransferase activity"/>
    <property type="evidence" value="ECO:0007669"/>
    <property type="project" value="UniProtKB-KW"/>
</dbReference>
<evidence type="ECO:0000313" key="4">
    <source>
        <dbReference type="Proteomes" id="UP000006380"/>
    </source>
</evidence>
<dbReference type="Pfam" id="PF04028">
    <property type="entry name" value="DUF374"/>
    <property type="match status" value="1"/>
</dbReference>
<keyword evidence="1" id="KW-1133">Transmembrane helix</keyword>
<dbReference type="KEGG" id="ccv:CCV52592_0259"/>
<keyword evidence="4" id="KW-1185">Reference proteome</keyword>
<dbReference type="Proteomes" id="UP000006380">
    <property type="component" value="Chromosome"/>
</dbReference>
<sequence length="258" mass="29355">MASSQTSKWQNFKISISVYLIYALMRLIFLTCKKSYRDNGVKVPQKGCVVVFWHGRLAFMSYAYKKWWQPIKKPAKVIISDHKDGELITRVMKLFDIGAIRGSSSKGGAKALITALQDIKSGTDVIITPDGPRGPRHSVADGAVIIAQKTNSEIYVLNYEASSFWEFKSWDKMILPKPFCKINFSLSRPFDVNALSIEAAKERIQNELWTASQKDGGKSVQSHKHDFIQNLKIWWAKNESKNPQISNELREILEKEAK</sequence>
<evidence type="ECO:0000313" key="3">
    <source>
        <dbReference type="EMBL" id="EAU01281.1"/>
    </source>
</evidence>
<name>A7GZE2_CAMC5</name>
<evidence type="ECO:0000259" key="2">
    <source>
        <dbReference type="Pfam" id="PF04028"/>
    </source>
</evidence>
<evidence type="ECO:0000256" key="1">
    <source>
        <dbReference type="SAM" id="Phobius"/>
    </source>
</evidence>
<reference evidence="3" key="1">
    <citation type="submission" date="2016-07" db="EMBL/GenBank/DDBJ databases">
        <title>Comparative genomics of the Campylobacter concisus group.</title>
        <authorList>
            <person name="Miller W.G."/>
            <person name="Yee E."/>
            <person name="Chapman M.H."/>
            <person name="Huynh S."/>
            <person name="Bono J.L."/>
            <person name="On S.L.W."/>
            <person name="StLeger J."/>
            <person name="Foster G."/>
            <person name="Parker C.T."/>
        </authorList>
    </citation>
    <scope>NUCLEOTIDE SEQUENCE</scope>
    <source>
        <strain evidence="3">525.92</strain>
    </source>
</reference>
<keyword evidence="3" id="KW-0808">Transferase</keyword>
<dbReference type="InterPro" id="IPR007172">
    <property type="entry name" value="DUF374"/>
</dbReference>
<protein>
    <submittedName>
        <fullName evidence="3">Lysophospholipid acyltransferase family protein (DUF374 domain)</fullName>
    </submittedName>
</protein>
<accession>A7GZE2</accession>
<feature type="domain" description="DUF374" evidence="2">
    <location>
        <begin position="72"/>
        <end position="136"/>
    </location>
</feature>
<keyword evidence="1" id="KW-0812">Transmembrane</keyword>
<keyword evidence="1" id="KW-0472">Membrane</keyword>
<gene>
    <name evidence="3" type="ORF">CCV52592_0259</name>
</gene>
<keyword evidence="3" id="KW-0012">Acyltransferase</keyword>
<organism evidence="3 4">
    <name type="scientific">Campylobacter curvus (strain 525.92)</name>
    <dbReference type="NCBI Taxonomy" id="360105"/>
    <lineage>
        <taxon>Bacteria</taxon>
        <taxon>Pseudomonadati</taxon>
        <taxon>Campylobacterota</taxon>
        <taxon>Epsilonproteobacteria</taxon>
        <taxon>Campylobacterales</taxon>
        <taxon>Campylobacteraceae</taxon>
        <taxon>Campylobacter</taxon>
    </lineage>
</organism>
<proteinExistence type="predicted"/>